<dbReference type="InterPro" id="IPR002104">
    <property type="entry name" value="Integrase_catalytic"/>
</dbReference>
<dbReference type="OrthoDB" id="212062at2"/>
<evidence type="ECO:0000256" key="5">
    <source>
        <dbReference type="PROSITE-ProRule" id="PRU01248"/>
    </source>
</evidence>
<dbReference type="InterPro" id="IPR011010">
    <property type="entry name" value="DNA_brk_join_enz"/>
</dbReference>
<proteinExistence type="inferred from homology"/>
<evidence type="ECO:0000256" key="6">
    <source>
        <dbReference type="SAM" id="MobiDB-lite"/>
    </source>
</evidence>
<gene>
    <name evidence="9" type="ordered locus">Sinac_1949</name>
</gene>
<dbReference type="Gene3D" id="1.10.150.130">
    <property type="match status" value="1"/>
</dbReference>
<dbReference type="Pfam" id="PF00589">
    <property type="entry name" value="Phage_integrase"/>
    <property type="match status" value="1"/>
</dbReference>
<dbReference type="PANTHER" id="PTHR30349:SF64">
    <property type="entry name" value="PROPHAGE INTEGRASE INTD-RELATED"/>
    <property type="match status" value="1"/>
</dbReference>
<dbReference type="eggNOG" id="COG0582">
    <property type="taxonomic scope" value="Bacteria"/>
</dbReference>
<protein>
    <submittedName>
        <fullName evidence="9">Site-specific recombinase XerD</fullName>
    </submittedName>
</protein>
<name>L0DAA6_SINAD</name>
<evidence type="ECO:0000259" key="8">
    <source>
        <dbReference type="PROSITE" id="PS51900"/>
    </source>
</evidence>
<comment type="similarity">
    <text evidence="1">Belongs to the 'phage' integrase family.</text>
</comment>
<dbReference type="GO" id="GO:0015074">
    <property type="term" value="P:DNA integration"/>
    <property type="evidence" value="ECO:0007669"/>
    <property type="project" value="UniProtKB-KW"/>
</dbReference>
<dbReference type="InterPro" id="IPR044068">
    <property type="entry name" value="CB"/>
</dbReference>
<dbReference type="RefSeq" id="WP_015245476.1">
    <property type="nucleotide sequence ID" value="NC_019892.1"/>
</dbReference>
<keyword evidence="2" id="KW-0229">DNA integration</keyword>
<evidence type="ECO:0000256" key="1">
    <source>
        <dbReference type="ARBA" id="ARBA00008857"/>
    </source>
</evidence>
<dbReference type="PROSITE" id="PS51900">
    <property type="entry name" value="CB"/>
    <property type="match status" value="1"/>
</dbReference>
<sequence length="442" mass="50039">MASLQQKGNGWYCQFIYHGKRHTFAVGRVSEAEAKAKSAQVDYLLLRLKQRLIELPPGVGIAEFVQNDGRSLAITSAVEGETKVLTLVAFRDRYLDTHRPSLEPRTVEGIELHFKHLVASLGERFPIRELKLANLQGYIDARAKAKGLSGRRLSPATIRKEIISLRTAWNWGAKMGLVAGRFPNDGLRFGKVDEKPPFMTREEIERRIVGATDYQKKELWDALFLTLPEVTELLGHVREAATLPWVYPMVCFAAHTGARRSELLRVAIADIDFEGKAILINEKKRTRGKRTTRRVPMSAFMANVLKEWLAVHPGGPFLFCNGIVVERSKKRSRTTGHKSQVARSSTVKGRLESVSDRESPGFSPITKDEAHDHLRRSLRGSRWEVIKGWHIARHSFASNCAAKGIDQRLIDRWLGHTTDEMRRRYQHLIPNQEQQAIGAVFG</sequence>
<reference evidence="9 10" key="1">
    <citation type="submission" date="2012-02" db="EMBL/GenBank/DDBJ databases">
        <title>Complete sequence of chromosome of Singulisphaera acidiphila DSM 18658.</title>
        <authorList>
            <consortium name="US DOE Joint Genome Institute (JGI-PGF)"/>
            <person name="Lucas S."/>
            <person name="Copeland A."/>
            <person name="Lapidus A."/>
            <person name="Glavina del Rio T."/>
            <person name="Dalin E."/>
            <person name="Tice H."/>
            <person name="Bruce D."/>
            <person name="Goodwin L."/>
            <person name="Pitluck S."/>
            <person name="Peters L."/>
            <person name="Ovchinnikova G."/>
            <person name="Chertkov O."/>
            <person name="Kyrpides N."/>
            <person name="Mavromatis K."/>
            <person name="Ivanova N."/>
            <person name="Brettin T."/>
            <person name="Detter J.C."/>
            <person name="Han C."/>
            <person name="Larimer F."/>
            <person name="Land M."/>
            <person name="Hauser L."/>
            <person name="Markowitz V."/>
            <person name="Cheng J.-F."/>
            <person name="Hugenholtz P."/>
            <person name="Woyke T."/>
            <person name="Wu D."/>
            <person name="Tindall B."/>
            <person name="Pomrenke H."/>
            <person name="Brambilla E."/>
            <person name="Klenk H.-P."/>
            <person name="Eisen J.A."/>
        </authorList>
    </citation>
    <scope>NUCLEOTIDE SEQUENCE [LARGE SCALE GENOMIC DNA]</scope>
    <source>
        <strain evidence="10">ATCC BAA-1392 / DSM 18658 / VKM B-2454 / MOB10</strain>
    </source>
</reference>
<dbReference type="STRING" id="886293.Sinac_1949"/>
<evidence type="ECO:0000256" key="3">
    <source>
        <dbReference type="ARBA" id="ARBA00023125"/>
    </source>
</evidence>
<dbReference type="InterPro" id="IPR013762">
    <property type="entry name" value="Integrase-like_cat_sf"/>
</dbReference>
<dbReference type="SUPFAM" id="SSF56349">
    <property type="entry name" value="DNA breaking-rejoining enzymes"/>
    <property type="match status" value="1"/>
</dbReference>
<evidence type="ECO:0000313" key="10">
    <source>
        <dbReference type="Proteomes" id="UP000010798"/>
    </source>
</evidence>
<feature type="domain" description="Core-binding (CB)" evidence="8">
    <location>
        <begin position="85"/>
        <end position="173"/>
    </location>
</feature>
<dbReference type="KEGG" id="saci:Sinac_1949"/>
<dbReference type="InterPro" id="IPR010998">
    <property type="entry name" value="Integrase_recombinase_N"/>
</dbReference>
<dbReference type="Proteomes" id="UP000010798">
    <property type="component" value="Chromosome"/>
</dbReference>
<accession>L0DAA6</accession>
<feature type="region of interest" description="Disordered" evidence="6">
    <location>
        <begin position="330"/>
        <end position="367"/>
    </location>
</feature>
<feature type="compositionally biased region" description="Basic and acidic residues" evidence="6">
    <location>
        <begin position="349"/>
        <end position="359"/>
    </location>
</feature>
<dbReference type="HOGENOM" id="CLU_027562_17_7_0"/>
<evidence type="ECO:0000256" key="4">
    <source>
        <dbReference type="ARBA" id="ARBA00023172"/>
    </source>
</evidence>
<keyword evidence="4" id="KW-0233">DNA recombination</keyword>
<dbReference type="GO" id="GO:0003677">
    <property type="term" value="F:DNA binding"/>
    <property type="evidence" value="ECO:0007669"/>
    <property type="project" value="UniProtKB-UniRule"/>
</dbReference>
<dbReference type="PROSITE" id="PS51898">
    <property type="entry name" value="TYR_RECOMBINASE"/>
    <property type="match status" value="1"/>
</dbReference>
<evidence type="ECO:0000259" key="7">
    <source>
        <dbReference type="PROSITE" id="PS51898"/>
    </source>
</evidence>
<organism evidence="9 10">
    <name type="scientific">Singulisphaera acidiphila (strain ATCC BAA-1392 / DSM 18658 / VKM B-2454 / MOB10)</name>
    <dbReference type="NCBI Taxonomy" id="886293"/>
    <lineage>
        <taxon>Bacteria</taxon>
        <taxon>Pseudomonadati</taxon>
        <taxon>Planctomycetota</taxon>
        <taxon>Planctomycetia</taxon>
        <taxon>Isosphaerales</taxon>
        <taxon>Isosphaeraceae</taxon>
        <taxon>Singulisphaera</taxon>
    </lineage>
</organism>
<feature type="compositionally biased region" description="Polar residues" evidence="6">
    <location>
        <begin position="337"/>
        <end position="347"/>
    </location>
</feature>
<dbReference type="CDD" id="cd00397">
    <property type="entry name" value="DNA_BRE_C"/>
    <property type="match status" value="1"/>
</dbReference>
<keyword evidence="3 5" id="KW-0238">DNA-binding</keyword>
<evidence type="ECO:0000256" key="2">
    <source>
        <dbReference type="ARBA" id="ARBA00022908"/>
    </source>
</evidence>
<feature type="domain" description="Tyr recombinase" evidence="7">
    <location>
        <begin position="218"/>
        <end position="439"/>
    </location>
</feature>
<dbReference type="AlphaFoldDB" id="L0DAA6"/>
<keyword evidence="10" id="KW-1185">Reference proteome</keyword>
<evidence type="ECO:0000313" key="9">
    <source>
        <dbReference type="EMBL" id="AGA26309.1"/>
    </source>
</evidence>
<dbReference type="EMBL" id="CP003364">
    <property type="protein sequence ID" value="AGA26309.1"/>
    <property type="molecule type" value="Genomic_DNA"/>
</dbReference>
<dbReference type="PANTHER" id="PTHR30349">
    <property type="entry name" value="PHAGE INTEGRASE-RELATED"/>
    <property type="match status" value="1"/>
</dbReference>
<dbReference type="InterPro" id="IPR050090">
    <property type="entry name" value="Tyrosine_recombinase_XerCD"/>
</dbReference>
<dbReference type="GO" id="GO:0006310">
    <property type="term" value="P:DNA recombination"/>
    <property type="evidence" value="ECO:0007669"/>
    <property type="project" value="UniProtKB-KW"/>
</dbReference>
<dbReference type="Gene3D" id="1.10.443.10">
    <property type="entry name" value="Intergrase catalytic core"/>
    <property type="match status" value="1"/>
</dbReference>